<dbReference type="STRING" id="758820.SAMN00777080_0379"/>
<dbReference type="RefSeq" id="WP_084118708.1">
    <property type="nucleotide sequence ID" value="NZ_LT838813.1"/>
</dbReference>
<evidence type="ECO:0000256" key="4">
    <source>
        <dbReference type="ARBA" id="ARBA00022723"/>
    </source>
</evidence>
<organism evidence="9 10">
    <name type="scientific">Aquiflexum balticum DSM 16537</name>
    <dbReference type="NCBI Taxonomy" id="758820"/>
    <lineage>
        <taxon>Bacteria</taxon>
        <taxon>Pseudomonadati</taxon>
        <taxon>Bacteroidota</taxon>
        <taxon>Cytophagia</taxon>
        <taxon>Cytophagales</taxon>
        <taxon>Cyclobacteriaceae</taxon>
        <taxon>Aquiflexum</taxon>
    </lineage>
</organism>
<protein>
    <recommendedName>
        <fullName evidence="8">PIN domain-containing protein</fullName>
    </recommendedName>
</protein>
<dbReference type="InterPro" id="IPR002716">
    <property type="entry name" value="PIN_dom"/>
</dbReference>
<dbReference type="OrthoDB" id="676982at2"/>
<evidence type="ECO:0000256" key="5">
    <source>
        <dbReference type="ARBA" id="ARBA00022801"/>
    </source>
</evidence>
<keyword evidence="6" id="KW-0460">Magnesium</keyword>
<dbReference type="AlphaFoldDB" id="A0A1W2GYR8"/>
<dbReference type="CDD" id="cd18738">
    <property type="entry name" value="PIN_VapC4-5_FitB-like"/>
    <property type="match status" value="1"/>
</dbReference>
<evidence type="ECO:0000256" key="1">
    <source>
        <dbReference type="ARBA" id="ARBA00001946"/>
    </source>
</evidence>
<evidence type="ECO:0000256" key="3">
    <source>
        <dbReference type="ARBA" id="ARBA00022722"/>
    </source>
</evidence>
<proteinExistence type="inferred from homology"/>
<evidence type="ECO:0000256" key="7">
    <source>
        <dbReference type="ARBA" id="ARBA00038093"/>
    </source>
</evidence>
<keyword evidence="2" id="KW-1277">Toxin-antitoxin system</keyword>
<dbReference type="InterPro" id="IPR029060">
    <property type="entry name" value="PIN-like_dom_sf"/>
</dbReference>
<dbReference type="GO" id="GO:0046872">
    <property type="term" value="F:metal ion binding"/>
    <property type="evidence" value="ECO:0007669"/>
    <property type="project" value="UniProtKB-KW"/>
</dbReference>
<keyword evidence="3" id="KW-0540">Nuclease</keyword>
<reference evidence="10" key="1">
    <citation type="submission" date="2017-04" db="EMBL/GenBank/DDBJ databases">
        <authorList>
            <person name="Varghese N."/>
            <person name="Submissions S."/>
        </authorList>
    </citation>
    <scope>NUCLEOTIDE SEQUENCE [LARGE SCALE GENOMIC DNA]</scope>
    <source>
        <strain evidence="10">DSM 16537</strain>
    </source>
</reference>
<evidence type="ECO:0000313" key="10">
    <source>
        <dbReference type="Proteomes" id="UP000192333"/>
    </source>
</evidence>
<keyword evidence="10" id="KW-1185">Reference proteome</keyword>
<dbReference type="Proteomes" id="UP000192333">
    <property type="component" value="Chromosome I"/>
</dbReference>
<dbReference type="PANTHER" id="PTHR33653:SF1">
    <property type="entry name" value="RIBONUCLEASE VAPC2"/>
    <property type="match status" value="1"/>
</dbReference>
<dbReference type="PANTHER" id="PTHR33653">
    <property type="entry name" value="RIBONUCLEASE VAPC2"/>
    <property type="match status" value="1"/>
</dbReference>
<evidence type="ECO:0000259" key="8">
    <source>
        <dbReference type="Pfam" id="PF01850"/>
    </source>
</evidence>
<dbReference type="GO" id="GO:0016787">
    <property type="term" value="F:hydrolase activity"/>
    <property type="evidence" value="ECO:0007669"/>
    <property type="project" value="UniProtKB-KW"/>
</dbReference>
<dbReference type="GO" id="GO:0004518">
    <property type="term" value="F:nuclease activity"/>
    <property type="evidence" value="ECO:0007669"/>
    <property type="project" value="UniProtKB-KW"/>
</dbReference>
<evidence type="ECO:0000256" key="2">
    <source>
        <dbReference type="ARBA" id="ARBA00022649"/>
    </source>
</evidence>
<gene>
    <name evidence="9" type="ORF">SAMN00777080_0379</name>
</gene>
<comment type="similarity">
    <text evidence="7">Belongs to the PINc/VapC protein family.</text>
</comment>
<dbReference type="Pfam" id="PF01850">
    <property type="entry name" value="PIN"/>
    <property type="match status" value="1"/>
</dbReference>
<sequence>MEQPQYLIDTNAVIDYLGNKLPASGMIFLNGIIDVIPNISVVTKIELLGFNSLDEHNKTISNFINDAAVLNLTDNVVEATIEIRKKRKTKLPDAIIAATALVFDLVLISRNISDFKNIDGLKIIDPHSL</sequence>
<comment type="cofactor">
    <cofactor evidence="1">
        <name>Mg(2+)</name>
        <dbReference type="ChEBI" id="CHEBI:18420"/>
    </cofactor>
</comment>
<evidence type="ECO:0000313" key="9">
    <source>
        <dbReference type="EMBL" id="SMD41847.1"/>
    </source>
</evidence>
<keyword evidence="4" id="KW-0479">Metal-binding</keyword>
<dbReference type="Gene3D" id="3.40.50.1010">
    <property type="entry name" value="5'-nuclease"/>
    <property type="match status" value="1"/>
</dbReference>
<dbReference type="EMBL" id="LT838813">
    <property type="protein sequence ID" value="SMD41847.1"/>
    <property type="molecule type" value="Genomic_DNA"/>
</dbReference>
<evidence type="ECO:0000256" key="6">
    <source>
        <dbReference type="ARBA" id="ARBA00022842"/>
    </source>
</evidence>
<dbReference type="InterPro" id="IPR050556">
    <property type="entry name" value="Type_II_TA_system_RNase"/>
</dbReference>
<dbReference type="SUPFAM" id="SSF88723">
    <property type="entry name" value="PIN domain-like"/>
    <property type="match status" value="1"/>
</dbReference>
<keyword evidence="5" id="KW-0378">Hydrolase</keyword>
<name>A0A1W2GYR8_9BACT</name>
<feature type="domain" description="PIN" evidence="8">
    <location>
        <begin position="6"/>
        <end position="120"/>
    </location>
</feature>
<accession>A0A1W2GYR8</accession>